<keyword evidence="2" id="KW-0808">Transferase</keyword>
<dbReference type="PANTHER" id="PTHR18964">
    <property type="entry name" value="ROK (REPRESSOR, ORF, KINASE) FAMILY"/>
    <property type="match status" value="1"/>
</dbReference>
<reference evidence="2 4" key="1">
    <citation type="submission" date="2019-09" db="EMBL/GenBank/DDBJ databases">
        <title>Genome sequence of Clostridium sp. EA1.</title>
        <authorList>
            <person name="Poehlein A."/>
            <person name="Bengelsdorf F.R."/>
            <person name="Daniel R."/>
        </authorList>
    </citation>
    <scope>NUCLEOTIDE SEQUENCE [LARGE SCALE GENOMIC DNA]</scope>
    <source>
        <strain evidence="2 4">EA1</strain>
    </source>
</reference>
<evidence type="ECO:0000313" key="5">
    <source>
        <dbReference type="Proteomes" id="UP000515909"/>
    </source>
</evidence>
<proteinExistence type="inferred from homology"/>
<accession>A0A7G8TEH0</accession>
<dbReference type="Proteomes" id="UP000469440">
    <property type="component" value="Unassembled WGS sequence"/>
</dbReference>
<dbReference type="EC" id="2.7.1.85" evidence="2"/>
<gene>
    <name evidence="2" type="primary">bglK</name>
    <name evidence="2" type="ORF">CAFE_07130</name>
    <name evidence="3" type="ORF">HCR03_07210</name>
</gene>
<dbReference type="InterPro" id="IPR043129">
    <property type="entry name" value="ATPase_NBD"/>
</dbReference>
<evidence type="ECO:0000256" key="1">
    <source>
        <dbReference type="ARBA" id="ARBA00006479"/>
    </source>
</evidence>
<evidence type="ECO:0000313" key="3">
    <source>
        <dbReference type="EMBL" id="QNK42011.1"/>
    </source>
</evidence>
<dbReference type="AlphaFoldDB" id="A0A6N8HWD4"/>
<protein>
    <submittedName>
        <fullName evidence="2">Beta-glucoside kinase</fullName>
        <ecNumber evidence="2">2.7.1.85</ecNumber>
    </submittedName>
    <submittedName>
        <fullName evidence="3">ROK family protein</fullName>
    </submittedName>
</protein>
<evidence type="ECO:0000313" key="2">
    <source>
        <dbReference type="EMBL" id="MVB10042.1"/>
    </source>
</evidence>
<sequence length="305" mass="32750">MRIAALDIGGTAVKYCLYDSRCGFVKEDVRETPTNAELGGKAVLEQAMNLAAERKCFDAIAVSTAGQVNPETGAIIYATDNIPGYTGIQLKRELETRFRVPAFVENDVNAAALGEAAAGAGREYGSFLCLTYGTGIGGAIILNREVYRGSSFSAGEMGHMITHAGGLPCTCGNRGCYEQYASASALIRSVREQTGRNLNGREIFKLLKSDSRIERAVSVWIDEILYGLVSLIYIFNPPAVILGGGIMNEDLLCDSVRQRIGGLLMPSYRGVEILKASLGNTAGLQGAIWLAERSLKERGRVDHAV</sequence>
<keyword evidence="2" id="KW-0418">Kinase</keyword>
<dbReference type="Pfam" id="PF00480">
    <property type="entry name" value="ROK"/>
    <property type="match status" value="1"/>
</dbReference>
<dbReference type="SUPFAM" id="SSF53067">
    <property type="entry name" value="Actin-like ATPase domain"/>
    <property type="match status" value="1"/>
</dbReference>
<dbReference type="CDD" id="cd24068">
    <property type="entry name" value="ASKHA_NBD_ROK_FnNanK-like"/>
    <property type="match status" value="1"/>
</dbReference>
<dbReference type="GO" id="GO:0047700">
    <property type="term" value="F:beta-glucoside kinase activity"/>
    <property type="evidence" value="ECO:0007669"/>
    <property type="project" value="UniProtKB-EC"/>
</dbReference>
<name>A0A6N8HWD4_9FIRM</name>
<dbReference type="KEGG" id="cfem:HCR03_07210"/>
<dbReference type="EMBL" id="VWXL01000014">
    <property type="protein sequence ID" value="MVB10042.1"/>
    <property type="molecule type" value="Genomic_DNA"/>
</dbReference>
<reference evidence="3 5" key="2">
    <citation type="submission" date="2020-08" db="EMBL/GenBank/DDBJ databases">
        <title>The isolate Caproiciproducens sp. 7D4C2 produces n-caproate at mildly acidic conditions from hexoses: genome and rBOX comparison with related strains and chain-elongating bacteria.</title>
        <authorList>
            <person name="Esquivel-Elizondo S."/>
            <person name="Bagci C."/>
            <person name="Temovska M."/>
            <person name="Jeon B.S."/>
            <person name="Bessarab I."/>
            <person name="Williams R.B.H."/>
            <person name="Huson D.H."/>
            <person name="Angenent L.T."/>
        </authorList>
    </citation>
    <scope>NUCLEOTIDE SEQUENCE [LARGE SCALE GENOMIC DNA]</scope>
    <source>
        <strain evidence="3 5">7D4C2</strain>
    </source>
</reference>
<evidence type="ECO:0000313" key="4">
    <source>
        <dbReference type="Proteomes" id="UP000469440"/>
    </source>
</evidence>
<comment type="similarity">
    <text evidence="1">Belongs to the ROK (NagC/XylR) family.</text>
</comment>
<dbReference type="PANTHER" id="PTHR18964:SF165">
    <property type="entry name" value="BETA-GLUCOSIDE KINASE"/>
    <property type="match status" value="1"/>
</dbReference>
<dbReference type="Gene3D" id="3.30.420.40">
    <property type="match status" value="2"/>
</dbReference>
<dbReference type="OrthoDB" id="9810372at2"/>
<dbReference type="Proteomes" id="UP000515909">
    <property type="component" value="Chromosome"/>
</dbReference>
<accession>A0A6N8HWD4</accession>
<dbReference type="InterPro" id="IPR000600">
    <property type="entry name" value="ROK"/>
</dbReference>
<dbReference type="RefSeq" id="WP_066643988.1">
    <property type="nucleotide sequence ID" value="NZ_CP060286.1"/>
</dbReference>
<keyword evidence="4" id="KW-1185">Reference proteome</keyword>
<dbReference type="EMBL" id="CP060286">
    <property type="protein sequence ID" value="QNK42011.1"/>
    <property type="molecule type" value="Genomic_DNA"/>
</dbReference>
<organism evidence="2 4">
    <name type="scientific">Caproicibacter fermentans</name>
    <dbReference type="NCBI Taxonomy" id="2576756"/>
    <lineage>
        <taxon>Bacteria</taxon>
        <taxon>Bacillati</taxon>
        <taxon>Bacillota</taxon>
        <taxon>Clostridia</taxon>
        <taxon>Eubacteriales</taxon>
        <taxon>Acutalibacteraceae</taxon>
        <taxon>Caproicibacter</taxon>
    </lineage>
</organism>